<keyword evidence="2" id="KW-1185">Reference proteome</keyword>
<comment type="caution">
    <text evidence="1">The sequence shown here is derived from an EMBL/GenBank/DDBJ whole genome shotgun (WGS) entry which is preliminary data.</text>
</comment>
<protein>
    <submittedName>
        <fullName evidence="1">Uncharacterized protein</fullName>
    </submittedName>
</protein>
<accession>A0A8J3ECR8</accession>
<sequence length="144" mass="15264">MTDSPMRVETGVFGDAPFADRAVSEVYFARVVIPRSEFARLGLAEHEGWGAIPACFRWCHAAFGPGGARWALRLPPGGDAAILFAEAADAWAFFARWSNPTDGETGRSRVAGRPAVAAPPAARAAAARAAGSVRRSPRSRTRAV</sequence>
<name>A0A8J3ECR8_9PROT</name>
<dbReference type="Proteomes" id="UP000597507">
    <property type="component" value="Unassembled WGS sequence"/>
</dbReference>
<dbReference type="AlphaFoldDB" id="A0A8J3ECR8"/>
<reference evidence="1 2" key="1">
    <citation type="journal article" date="2014" name="Int. J. Syst. Evol. Microbiol.">
        <title>Complete genome sequence of Corynebacterium casei LMG S-19264T (=DSM 44701T), isolated from a smear-ripened cheese.</title>
        <authorList>
            <consortium name="US DOE Joint Genome Institute (JGI-PGF)"/>
            <person name="Walter F."/>
            <person name="Albersmeier A."/>
            <person name="Kalinowski J."/>
            <person name="Ruckert C."/>
        </authorList>
    </citation>
    <scope>NUCLEOTIDE SEQUENCE [LARGE SCALE GENOMIC DNA]</scope>
    <source>
        <strain evidence="1 2">CGMCC 1.16330</strain>
    </source>
</reference>
<gene>
    <name evidence="1" type="ORF">GCM10010964_10570</name>
</gene>
<evidence type="ECO:0000313" key="2">
    <source>
        <dbReference type="Proteomes" id="UP000597507"/>
    </source>
</evidence>
<dbReference type="RefSeq" id="WP_188898936.1">
    <property type="nucleotide sequence ID" value="NZ_BMKS01000002.1"/>
</dbReference>
<dbReference type="EMBL" id="BMKS01000002">
    <property type="protein sequence ID" value="GGG24361.1"/>
    <property type="molecule type" value="Genomic_DNA"/>
</dbReference>
<organism evidence="1 2">
    <name type="scientific">Caldovatus sediminis</name>
    <dbReference type="NCBI Taxonomy" id="2041189"/>
    <lineage>
        <taxon>Bacteria</taxon>
        <taxon>Pseudomonadati</taxon>
        <taxon>Pseudomonadota</taxon>
        <taxon>Alphaproteobacteria</taxon>
        <taxon>Acetobacterales</taxon>
        <taxon>Roseomonadaceae</taxon>
        <taxon>Caldovatus</taxon>
    </lineage>
</organism>
<evidence type="ECO:0000313" key="1">
    <source>
        <dbReference type="EMBL" id="GGG24361.1"/>
    </source>
</evidence>
<proteinExistence type="predicted"/>